<protein>
    <submittedName>
        <fullName evidence="2">Uncharacterized protein</fullName>
    </submittedName>
</protein>
<gene>
    <name evidence="2" type="ORF">KK062_22725</name>
</gene>
<dbReference type="Proteomes" id="UP001319080">
    <property type="component" value="Unassembled WGS sequence"/>
</dbReference>
<keyword evidence="3" id="KW-1185">Reference proteome</keyword>
<evidence type="ECO:0000313" key="2">
    <source>
        <dbReference type="EMBL" id="MBT1711075.1"/>
    </source>
</evidence>
<dbReference type="RefSeq" id="WP_254086651.1">
    <property type="nucleotide sequence ID" value="NZ_JAHESE010000029.1"/>
</dbReference>
<proteinExistence type="predicted"/>
<organism evidence="2 3">
    <name type="scientific">Dawidia cretensis</name>
    <dbReference type="NCBI Taxonomy" id="2782350"/>
    <lineage>
        <taxon>Bacteria</taxon>
        <taxon>Pseudomonadati</taxon>
        <taxon>Bacteroidota</taxon>
        <taxon>Cytophagia</taxon>
        <taxon>Cytophagales</taxon>
        <taxon>Chryseotaleaceae</taxon>
        <taxon>Dawidia</taxon>
    </lineage>
</organism>
<evidence type="ECO:0000313" key="3">
    <source>
        <dbReference type="Proteomes" id="UP001319080"/>
    </source>
</evidence>
<name>A0AAP2GVT1_9BACT</name>
<dbReference type="AlphaFoldDB" id="A0AAP2GVT1"/>
<reference evidence="2 3" key="1">
    <citation type="submission" date="2021-05" db="EMBL/GenBank/DDBJ databases">
        <title>A Polyphasic approach of four new species of the genus Ohtaekwangia: Ohtaekwangia histidinii sp. nov., Ohtaekwangia cretensis sp. nov., Ohtaekwangia indiensis sp. nov., Ohtaekwangia reichenbachii sp. nov. from diverse environment.</title>
        <authorList>
            <person name="Octaviana S."/>
        </authorList>
    </citation>
    <scope>NUCLEOTIDE SEQUENCE [LARGE SCALE GENOMIC DNA]</scope>
    <source>
        <strain evidence="2 3">PWU5</strain>
    </source>
</reference>
<sequence>MRLLIILLLTVLSLATFAQGDMRVDQIVDRTSGRYNEFQPKPEKIESVYLHEDWTYGTLMLLSGDTLADLSLKYDIKNSLLEINTPAGIKVASLSKIKGFELAAMPRKQLFLNANRQQVPGLTGLVEVLATGNTSLYAKPSVEIIAGNYNAALDVGSRGDKAVKKEDLFLVKDGKATDVTRAGKKVVSQFQGREADIEKYAEDNRLSYKKKEDLAKIIRFANEAPAK</sequence>
<comment type="caution">
    <text evidence="2">The sequence shown here is derived from an EMBL/GenBank/DDBJ whole genome shotgun (WGS) entry which is preliminary data.</text>
</comment>
<feature type="signal peptide" evidence="1">
    <location>
        <begin position="1"/>
        <end position="18"/>
    </location>
</feature>
<accession>A0AAP2GVT1</accession>
<keyword evidence="1" id="KW-0732">Signal</keyword>
<dbReference type="EMBL" id="JAHESE010000029">
    <property type="protein sequence ID" value="MBT1711075.1"/>
    <property type="molecule type" value="Genomic_DNA"/>
</dbReference>
<evidence type="ECO:0000256" key="1">
    <source>
        <dbReference type="SAM" id="SignalP"/>
    </source>
</evidence>
<feature type="chain" id="PRO_5042830939" evidence="1">
    <location>
        <begin position="19"/>
        <end position="227"/>
    </location>
</feature>